<name>A0A0T5P680_9RHOB</name>
<dbReference type="EMBL" id="CP031598">
    <property type="protein sequence ID" value="QEW28199.1"/>
    <property type="molecule type" value="Genomic_DNA"/>
</dbReference>
<sequence>MKIVIQRISRIDEDGTDRLEVDASAVGFNIAAQFMVHEIVKSNCPIPDDIEERVAKGIRSFLDEIKDA</sequence>
<evidence type="ECO:0000313" key="2">
    <source>
        <dbReference type="EMBL" id="QEW28199.1"/>
    </source>
</evidence>
<evidence type="ECO:0000313" key="3">
    <source>
        <dbReference type="Proteomes" id="UP000051401"/>
    </source>
</evidence>
<proteinExistence type="predicted"/>
<reference evidence="1 3" key="1">
    <citation type="submission" date="2015-04" db="EMBL/GenBank/DDBJ databases">
        <title>The draft genome sequence of Roseovarius indicus B108T.</title>
        <authorList>
            <person name="Li G."/>
            <person name="Lai Q."/>
            <person name="Shao Z."/>
            <person name="Yan P."/>
        </authorList>
    </citation>
    <scope>NUCLEOTIDE SEQUENCE [LARGE SCALE GENOMIC DNA]</scope>
    <source>
        <strain evidence="1 3">B108</strain>
    </source>
</reference>
<dbReference type="AlphaFoldDB" id="A0A0T5P680"/>
<dbReference type="STRING" id="540747.SAMN04488031_112127"/>
<evidence type="ECO:0000313" key="4">
    <source>
        <dbReference type="Proteomes" id="UP000325785"/>
    </source>
</evidence>
<dbReference type="KEGG" id="rid:RIdsm_04026"/>
<keyword evidence="3" id="KW-1185">Reference proteome</keyword>
<dbReference type="Proteomes" id="UP000051401">
    <property type="component" value="Unassembled WGS sequence"/>
</dbReference>
<protein>
    <submittedName>
        <fullName evidence="1">Uncharacterized protein</fullName>
    </submittedName>
</protein>
<organism evidence="1 3">
    <name type="scientific">Roseovarius indicus</name>
    <dbReference type="NCBI Taxonomy" id="540747"/>
    <lineage>
        <taxon>Bacteria</taxon>
        <taxon>Pseudomonadati</taxon>
        <taxon>Pseudomonadota</taxon>
        <taxon>Alphaproteobacteria</taxon>
        <taxon>Rhodobacterales</taxon>
        <taxon>Roseobacteraceae</taxon>
        <taxon>Roseovarius</taxon>
    </lineage>
</organism>
<dbReference type="PATRIC" id="fig|540747.5.peg.1420"/>
<dbReference type="Proteomes" id="UP000325785">
    <property type="component" value="Chromosome"/>
</dbReference>
<dbReference type="RefSeq" id="WP_057818205.1">
    <property type="nucleotide sequence ID" value="NZ_CP031598.1"/>
</dbReference>
<gene>
    <name evidence="2" type="ORF">RIdsm_04026</name>
    <name evidence="1" type="ORF">XM52_18350</name>
</gene>
<accession>A0A0T5P680</accession>
<dbReference type="EMBL" id="LAXI01000013">
    <property type="protein sequence ID" value="KRS16548.1"/>
    <property type="molecule type" value="Genomic_DNA"/>
</dbReference>
<evidence type="ECO:0000313" key="1">
    <source>
        <dbReference type="EMBL" id="KRS16548.1"/>
    </source>
</evidence>
<reference evidence="2 4" key="2">
    <citation type="submission" date="2018-08" db="EMBL/GenBank/DDBJ databases">
        <title>Genetic Globetrotter - A new plasmid hitch-hiking vast phylogenetic and geographic distances.</title>
        <authorList>
            <person name="Vollmers J."/>
            <person name="Petersen J."/>
        </authorList>
    </citation>
    <scope>NUCLEOTIDE SEQUENCE [LARGE SCALE GENOMIC DNA]</scope>
    <source>
        <strain evidence="2 4">DSM 26383</strain>
    </source>
</reference>